<protein>
    <submittedName>
        <fullName evidence="2">Uncharacterized protein</fullName>
    </submittedName>
</protein>
<name>A0AAI9DHI9_PLUGE</name>
<gene>
    <name evidence="2" type="ORF">QEG54_000545</name>
</gene>
<dbReference type="EMBL" id="ABLOKC030000002">
    <property type="protein sequence ID" value="EML1469865.1"/>
    <property type="molecule type" value="Genomic_DNA"/>
</dbReference>
<organism evidence="2">
    <name type="scientific">Pluralibacter gergoviae</name>
    <name type="common">Enterobacter gergoviae</name>
    <dbReference type="NCBI Taxonomy" id="61647"/>
    <lineage>
        <taxon>Bacteria</taxon>
        <taxon>Pseudomonadati</taxon>
        <taxon>Pseudomonadota</taxon>
        <taxon>Gammaproteobacteria</taxon>
        <taxon>Enterobacterales</taxon>
        <taxon>Enterobacteriaceae</taxon>
        <taxon>Pluralibacter</taxon>
    </lineage>
</organism>
<reference evidence="2" key="1">
    <citation type="submission" date="2024-02" db="EMBL/GenBank/DDBJ databases">
        <authorList>
            <consortium name="Clinical and Environmental Microbiology Branch: Whole genome sequencing antimicrobial resistance pathogens in the healthcare setting"/>
        </authorList>
    </citation>
    <scope>NUCLEOTIDE SEQUENCE</scope>
    <source>
        <strain evidence="2">2021DK-00143</strain>
    </source>
</reference>
<proteinExistence type="predicted"/>
<dbReference type="RefSeq" id="WP_139212156.1">
    <property type="nucleotide sequence ID" value="NZ_LDZL01000004.1"/>
</dbReference>
<feature type="compositionally biased region" description="Basic and acidic residues" evidence="1">
    <location>
        <begin position="95"/>
        <end position="105"/>
    </location>
</feature>
<feature type="region of interest" description="Disordered" evidence="1">
    <location>
        <begin position="95"/>
        <end position="119"/>
    </location>
</feature>
<sequence>MSYRQFICCTAALMLVLSYFILPRVLEGVKKNPDIDYMMAHPDRAFDTYSECKKQVADADRCYNAYSAAVLLAETSSCTPSGIERKRKFKRLTEHASHETIEQEIARACPASPPAGSKP</sequence>
<evidence type="ECO:0000256" key="1">
    <source>
        <dbReference type="SAM" id="MobiDB-lite"/>
    </source>
</evidence>
<accession>A0AAI9DHI9</accession>
<dbReference type="AlphaFoldDB" id="A0AAI9DHI9"/>
<comment type="caution">
    <text evidence="2">The sequence shown here is derived from an EMBL/GenBank/DDBJ whole genome shotgun (WGS) entry which is preliminary data.</text>
</comment>
<evidence type="ECO:0000313" key="2">
    <source>
        <dbReference type="EMBL" id="EML1469865.1"/>
    </source>
</evidence>